<dbReference type="EMBL" id="LT985190">
    <property type="protein sequence ID" value="SPD89020.1"/>
    <property type="molecule type" value="Genomic_DNA"/>
</dbReference>
<accession>A0A330JVT6</accession>
<evidence type="ECO:0000313" key="2">
    <source>
        <dbReference type="Proteomes" id="UP000307241"/>
    </source>
</evidence>
<dbReference type="AlphaFoldDB" id="A0A330JVT6"/>
<reference evidence="2" key="1">
    <citation type="submission" date="2018-02" db="EMBL/GenBank/DDBJ databases">
        <authorList>
            <person name="Blom J."/>
        </authorList>
    </citation>
    <scope>NUCLEOTIDE SEQUENCE [LARGE SCALE GENOMIC DNA]</scope>
    <source>
        <strain evidence="2">CFBP 3800</strain>
        <plasmid evidence="2">pp1</plasmid>
    </source>
</reference>
<geneLocation type="plasmid" evidence="2">
    <name>pp1</name>
</geneLocation>
<gene>
    <name evidence="1" type="ORF">PSCFBP3800_P100041</name>
</gene>
<sequence>MAGESVLLLWGLFDNELYAEFNGERFGPFYPVSGPIPLHRYRAFRRGKADERSERIRSLADQLGLPIAALAGNDVRLTPSVVPVELPRLPFDAEAHEYHFPSVIAAKLAVANGTGAAIDQAFERGSSVYPAGGERDFDSTGCP</sequence>
<protein>
    <submittedName>
        <fullName evidence="1">Integrase</fullName>
    </submittedName>
</protein>
<organism evidence="1 2">
    <name type="scientific">Pseudomonas syringae group genomosp. 3</name>
    <dbReference type="NCBI Taxonomy" id="251701"/>
    <lineage>
        <taxon>Bacteria</taxon>
        <taxon>Pseudomonadati</taxon>
        <taxon>Pseudomonadota</taxon>
        <taxon>Gammaproteobacteria</taxon>
        <taxon>Pseudomonadales</taxon>
        <taxon>Pseudomonadaceae</taxon>
        <taxon>Pseudomonas</taxon>
    </lineage>
</organism>
<evidence type="ECO:0000313" key="1">
    <source>
        <dbReference type="EMBL" id="SPD89020.1"/>
    </source>
</evidence>
<proteinExistence type="predicted"/>
<keyword evidence="1" id="KW-0614">Plasmid</keyword>
<dbReference type="Proteomes" id="UP000307241">
    <property type="component" value="Plasmid PP1"/>
</dbReference>
<name>A0A330JVT6_9PSED</name>